<name>A0A813NZW9_ADIRI</name>
<dbReference type="SUPFAM" id="SSF51246">
    <property type="entry name" value="Rudiment single hybrid motif"/>
    <property type="match status" value="1"/>
</dbReference>
<dbReference type="Gene3D" id="3.90.1770.10">
    <property type="entry name" value="PreATP-grasp domain"/>
    <property type="match status" value="1"/>
</dbReference>
<keyword evidence="3" id="KW-0444">Lipid biosynthesis</keyword>
<dbReference type="Proteomes" id="UP000663828">
    <property type="component" value="Unassembled WGS sequence"/>
</dbReference>
<dbReference type="InterPro" id="IPR011763">
    <property type="entry name" value="COA_CT_C"/>
</dbReference>
<feature type="compositionally biased region" description="Polar residues" evidence="15">
    <location>
        <begin position="8"/>
        <end position="25"/>
    </location>
</feature>
<dbReference type="Pfam" id="PF00364">
    <property type="entry name" value="Biotin_lipoyl"/>
    <property type="match status" value="1"/>
</dbReference>
<dbReference type="SUPFAM" id="SSF56059">
    <property type="entry name" value="Glutathione synthetase ATP-binding domain-like"/>
    <property type="match status" value="1"/>
</dbReference>
<evidence type="ECO:0000259" key="17">
    <source>
        <dbReference type="PROSITE" id="PS50975"/>
    </source>
</evidence>
<feature type="compositionally biased region" description="Low complexity" evidence="15">
    <location>
        <begin position="1651"/>
        <end position="1690"/>
    </location>
</feature>
<evidence type="ECO:0000313" key="22">
    <source>
        <dbReference type="EMBL" id="CAF0931263.1"/>
    </source>
</evidence>
<keyword evidence="10" id="KW-0092">Biotin</keyword>
<dbReference type="OrthoDB" id="14612at2759"/>
<evidence type="ECO:0000256" key="3">
    <source>
        <dbReference type="ARBA" id="ARBA00022516"/>
    </source>
</evidence>
<organism evidence="21 23">
    <name type="scientific">Adineta ricciae</name>
    <name type="common">Rotifer</name>
    <dbReference type="NCBI Taxonomy" id="249248"/>
    <lineage>
        <taxon>Eukaryota</taxon>
        <taxon>Metazoa</taxon>
        <taxon>Spiralia</taxon>
        <taxon>Gnathifera</taxon>
        <taxon>Rotifera</taxon>
        <taxon>Eurotatoria</taxon>
        <taxon>Bdelloidea</taxon>
        <taxon>Adinetida</taxon>
        <taxon>Adinetidae</taxon>
        <taxon>Adineta</taxon>
    </lineage>
</organism>
<evidence type="ECO:0000259" key="20">
    <source>
        <dbReference type="PROSITE" id="PS50989"/>
    </source>
</evidence>
<evidence type="ECO:0000256" key="15">
    <source>
        <dbReference type="SAM" id="MobiDB-lite"/>
    </source>
</evidence>
<evidence type="ECO:0000256" key="13">
    <source>
        <dbReference type="ARBA" id="ARBA00048600"/>
    </source>
</evidence>
<feature type="region of interest" description="Disordered" evidence="15">
    <location>
        <begin position="1651"/>
        <end position="1692"/>
    </location>
</feature>
<dbReference type="Pfam" id="PF08326">
    <property type="entry name" value="ACC_central"/>
    <property type="match status" value="1"/>
</dbReference>
<evidence type="ECO:0000256" key="7">
    <source>
        <dbReference type="ARBA" id="ARBA00022840"/>
    </source>
</evidence>
<dbReference type="PANTHER" id="PTHR45728:SF3">
    <property type="entry name" value="ACETYL-COA CARBOXYLASE"/>
    <property type="match status" value="1"/>
</dbReference>
<protein>
    <recommendedName>
        <fullName evidence="24">Acetyl-CoA carboxylase</fullName>
    </recommendedName>
</protein>
<dbReference type="InterPro" id="IPR000089">
    <property type="entry name" value="Biotin_lipoyl"/>
</dbReference>
<dbReference type="GO" id="GO:0005739">
    <property type="term" value="C:mitochondrion"/>
    <property type="evidence" value="ECO:0007669"/>
    <property type="project" value="TreeGrafter"/>
</dbReference>
<dbReference type="GO" id="GO:0006633">
    <property type="term" value="P:fatty acid biosynthetic process"/>
    <property type="evidence" value="ECO:0007669"/>
    <property type="project" value="UniProtKB-KW"/>
</dbReference>
<reference evidence="21" key="1">
    <citation type="submission" date="2021-02" db="EMBL/GenBank/DDBJ databases">
        <authorList>
            <person name="Nowell W R."/>
        </authorList>
    </citation>
    <scope>NUCLEOTIDE SEQUENCE</scope>
</reference>
<dbReference type="GO" id="GO:0004075">
    <property type="term" value="F:biotin carboxylase activity"/>
    <property type="evidence" value="ECO:0007669"/>
    <property type="project" value="UniProtKB-EC"/>
</dbReference>
<dbReference type="InterPro" id="IPR011762">
    <property type="entry name" value="COA_CT_N"/>
</dbReference>
<dbReference type="EMBL" id="CAJNOR010000001">
    <property type="protein sequence ID" value="CAF0743001.1"/>
    <property type="molecule type" value="Genomic_DNA"/>
</dbReference>
<evidence type="ECO:0000256" key="10">
    <source>
        <dbReference type="ARBA" id="ARBA00023267"/>
    </source>
</evidence>
<dbReference type="InterPro" id="IPR005479">
    <property type="entry name" value="CPAse_ATP-bd"/>
</dbReference>
<dbReference type="PROSITE" id="PS50979">
    <property type="entry name" value="BC"/>
    <property type="match status" value="1"/>
</dbReference>
<dbReference type="InterPro" id="IPR011764">
    <property type="entry name" value="Biotin_carboxylation_dom"/>
</dbReference>
<feature type="domain" description="Lipoyl-binding" evidence="16">
    <location>
        <begin position="757"/>
        <end position="831"/>
    </location>
</feature>
<dbReference type="Gene3D" id="2.40.50.100">
    <property type="match status" value="1"/>
</dbReference>
<dbReference type="InterPro" id="IPR011761">
    <property type="entry name" value="ATP-grasp"/>
</dbReference>
<evidence type="ECO:0000313" key="23">
    <source>
        <dbReference type="Proteomes" id="UP000663828"/>
    </source>
</evidence>
<proteinExistence type="predicted"/>
<dbReference type="PANTHER" id="PTHR45728">
    <property type="entry name" value="ACETYL-COA CARBOXYLASE, ISOFORM A"/>
    <property type="match status" value="1"/>
</dbReference>
<dbReference type="FunFam" id="3.30.1490.20:FF:000003">
    <property type="entry name" value="acetyl-CoA carboxylase isoform X1"/>
    <property type="match status" value="1"/>
</dbReference>
<dbReference type="InterPro" id="IPR013815">
    <property type="entry name" value="ATP_grasp_subdomain_1"/>
</dbReference>
<dbReference type="InterPro" id="IPR013537">
    <property type="entry name" value="AcCoA_COase_cen"/>
</dbReference>
<dbReference type="SUPFAM" id="SSF51230">
    <property type="entry name" value="Single hybrid motif"/>
    <property type="match status" value="1"/>
</dbReference>
<dbReference type="Gene3D" id="3.30.470.20">
    <property type="entry name" value="ATP-grasp fold, B domain"/>
    <property type="match status" value="1"/>
</dbReference>
<dbReference type="SUPFAM" id="SSF52096">
    <property type="entry name" value="ClpP/crotonase"/>
    <property type="match status" value="2"/>
</dbReference>
<dbReference type="InterPro" id="IPR016024">
    <property type="entry name" value="ARM-type_fold"/>
</dbReference>
<dbReference type="InterPro" id="IPR005482">
    <property type="entry name" value="Biotin_COase_C"/>
</dbReference>
<keyword evidence="7 14" id="KW-0067">ATP-binding</keyword>
<dbReference type="InterPro" id="IPR034733">
    <property type="entry name" value="AcCoA_carboxyl_beta"/>
</dbReference>
<dbReference type="CDD" id="cd06850">
    <property type="entry name" value="biotinyl_domain"/>
    <property type="match status" value="1"/>
</dbReference>
<dbReference type="Pfam" id="PF02785">
    <property type="entry name" value="Biotin_carb_C"/>
    <property type="match status" value="1"/>
</dbReference>
<dbReference type="GO" id="GO:0003989">
    <property type="term" value="F:acetyl-CoA carboxylase activity"/>
    <property type="evidence" value="ECO:0007669"/>
    <property type="project" value="UniProtKB-EC"/>
</dbReference>
<dbReference type="Pfam" id="PF02786">
    <property type="entry name" value="CPSase_L_D2"/>
    <property type="match status" value="1"/>
</dbReference>
<dbReference type="Gene3D" id="2.40.460.10">
    <property type="entry name" value="Biotin dependent carboxylase carboxyltransferase"/>
    <property type="match status" value="1"/>
</dbReference>
<dbReference type="InterPro" id="IPR005481">
    <property type="entry name" value="BC-like_N"/>
</dbReference>
<evidence type="ECO:0000256" key="2">
    <source>
        <dbReference type="ARBA" id="ARBA00004956"/>
    </source>
</evidence>
<dbReference type="FunFam" id="2.40.460.10:FF:000001">
    <property type="entry name" value="Acetyl-CoA carboxylase 1"/>
    <property type="match status" value="1"/>
</dbReference>
<dbReference type="PROSITE" id="PS50989">
    <property type="entry name" value="COA_CT_CTER"/>
    <property type="match status" value="1"/>
</dbReference>
<dbReference type="Gene3D" id="3.30.1490.20">
    <property type="entry name" value="ATP-grasp fold, A domain"/>
    <property type="match status" value="1"/>
</dbReference>
<dbReference type="GO" id="GO:0046872">
    <property type="term" value="F:metal ion binding"/>
    <property type="evidence" value="ECO:0007669"/>
    <property type="project" value="InterPro"/>
</dbReference>
<evidence type="ECO:0000256" key="6">
    <source>
        <dbReference type="ARBA" id="ARBA00022832"/>
    </source>
</evidence>
<dbReference type="SUPFAM" id="SSF48371">
    <property type="entry name" value="ARM repeat"/>
    <property type="match status" value="1"/>
</dbReference>
<dbReference type="FunFam" id="3.40.50.20:FF:000005">
    <property type="entry name" value="acetyl-CoA carboxylase isoform X2"/>
    <property type="match status" value="1"/>
</dbReference>
<feature type="domain" description="ATP-grasp" evidence="17">
    <location>
        <begin position="286"/>
        <end position="478"/>
    </location>
</feature>
<evidence type="ECO:0008006" key="24">
    <source>
        <dbReference type="Google" id="ProtNLM"/>
    </source>
</evidence>
<dbReference type="PROSITE" id="PS00867">
    <property type="entry name" value="CPSASE_2"/>
    <property type="match status" value="1"/>
</dbReference>
<comment type="catalytic activity">
    <reaction evidence="12">
        <text>hydrogencarbonate + acetyl-CoA + ATP = malonyl-CoA + ADP + phosphate + H(+)</text>
        <dbReference type="Rhea" id="RHEA:11308"/>
        <dbReference type="ChEBI" id="CHEBI:15378"/>
        <dbReference type="ChEBI" id="CHEBI:17544"/>
        <dbReference type="ChEBI" id="CHEBI:30616"/>
        <dbReference type="ChEBI" id="CHEBI:43474"/>
        <dbReference type="ChEBI" id="CHEBI:57288"/>
        <dbReference type="ChEBI" id="CHEBI:57384"/>
        <dbReference type="ChEBI" id="CHEBI:456216"/>
        <dbReference type="EC" id="6.4.1.2"/>
    </reaction>
</comment>
<dbReference type="Pfam" id="PF21385">
    <property type="entry name" value="ACCA_BT"/>
    <property type="match status" value="1"/>
</dbReference>
<dbReference type="UniPathway" id="UPA00655">
    <property type="reaction ID" value="UER00711"/>
</dbReference>
<dbReference type="PROSITE" id="PS00866">
    <property type="entry name" value="CPSASE_1"/>
    <property type="match status" value="1"/>
</dbReference>
<keyword evidence="4" id="KW-0436">Ligase</keyword>
<dbReference type="GO" id="GO:2001295">
    <property type="term" value="P:malonyl-CoA biosynthetic process"/>
    <property type="evidence" value="ECO:0007669"/>
    <property type="project" value="UniProtKB-UniPathway"/>
</dbReference>
<evidence type="ECO:0000256" key="11">
    <source>
        <dbReference type="ARBA" id="ARBA00023268"/>
    </source>
</evidence>
<dbReference type="InterPro" id="IPR011054">
    <property type="entry name" value="Rudment_hybrid_motif"/>
</dbReference>
<dbReference type="Gene3D" id="3.40.50.20">
    <property type="match status" value="1"/>
</dbReference>
<dbReference type="InterPro" id="IPR029045">
    <property type="entry name" value="ClpP/crotonase-like_dom_sf"/>
</dbReference>
<dbReference type="InterPro" id="IPR049074">
    <property type="entry name" value="ACCA_BT"/>
</dbReference>
<dbReference type="InterPro" id="IPR011053">
    <property type="entry name" value="Single_hybrid_motif"/>
</dbReference>
<keyword evidence="8" id="KW-0443">Lipid metabolism</keyword>
<feature type="domain" description="CoA carboxyltransferase N-terminal" evidence="19">
    <location>
        <begin position="1578"/>
        <end position="1981"/>
    </location>
</feature>
<feature type="region of interest" description="Disordered" evidence="15">
    <location>
        <begin position="56"/>
        <end position="81"/>
    </location>
</feature>
<feature type="domain" description="CoA carboxyltransferase C-terminal" evidence="20">
    <location>
        <begin position="1986"/>
        <end position="2316"/>
    </location>
</feature>
<sequence length="2419" mass="275758">MDRDSSENDYQSNVEDKTNPQSTRVSFDLDPAQHRDGFEESLEEIDEFLELSTNSTAQSMSSMDSATNLNSDGANTKSTFHSSAVENKSKLKACKRNMSGISFSSMTSFRQSFSVSTPKELCDFLGGGRVINKILIANNGIAAVKCMRSIRRWSYEMFRQENAIKFVAMVTPEDMKANAEYIRYADHYVNVQGGPSHMNYSNCELILDIAKRFPVEAVWAGWGHASENPKLPELLHRHGIAFIGPPEQAMWALGDKIASSIIAQSADVPTLPWSGSHLKLDTSDQDRDCVNVPMDLYEKACVTDAKQGVEIAAKIGFPVMIKASEGGGGKGIRKSTSRDDFENLFRQVQTEVPGSPIFLMKYADSCRHLEVQILADQRGQAISLFGRDCSIQRRHQKIIEEAPAIIAPPDILEQMEKAAVRLAMLVGYVSAGTIEYLYNPNDQSFFFLELNPRLQVEHPCTEMVTDVNLPACQLQIAMGVSLHRIKDIRLLYGEEPFGISPIDFNEPPNKPLPHGHAIAARITSENPDEGFKPSSGTVEELNFRSRQNVWGYFSISSAGGLHEFADSQFGHIFSHGDTREDARENLVVALKELSIRGSFHSTVEILIRLLETDVFINNTVKTSWLDGLIAERFQTEKPDIMISIVCGALHVADEKFRSNYQNFQSSLERGQILSMNTLSISAYVDLIYEQFKYRLQVTQCGPSSFFIAMNDSYVEVEAHRMKDGGMLINLDGSSYTTFMKEEVDSYRIIINNKSCVFQKENDPSVLRSPSAGKLLHYTIEDGGSVEAGQVYAEIEVMKMVTELRCPSKGHLQWHKRPGAILDASCILARIIFDDPRAVQQAISYEGKFSFEITNRSISTKVNQVFQKTKETLENILRGYTYPEPYFRERLRLTVEKLFSILRDPSLPLLEVEEILSNISERIPKEVDKEIKKLMKSYLSNLTSVLIQFPSQSIATCLDNYAAKLERRTDREVFFTTVQSLVQLVQRYRTGIKGHMKTVITDLIRNYLNVETLFQYGQYDKCLTHLRDKHKIEMHKVVEIVFSHANYNSKNALVIMLIDLLFERDPRLTDELTTLLSELTMLTHTNNAKVALKSRQVLIEFQQPPYELRLNQVESIFLSALDMYGHKLCQDNLQKLILSETSIFDVLHTFYYHSNLQVRQSALEVYVRRSYISYDLHSIKHGLLSDGTSTVQFSLYLPLNHPNRLYVQEHTVRRGSFSDEMMMLDGDDPQLFRRKGIIAAFDSLERAKNCFDELLIPFTETSPITRSSKTGRRAIRTHNRQGSFDNKTAQKSTSDIDQATNLIYVFIKDDANLQQNLKLEDIFLEFVQSKKQICNSKNIRRITFSLATKRQFPIYYTYRKRLDFEEDKIFRNLEPALAYQLELYRLRSFDLEFVPTSNHNMHIYLGKANVHNKQSETADYRLFARTIIRHSDLVTKETSYEYLQNEAERRLLEAMDELEIAFSHPLANKTDCNHVFMCFVPTVCIEPTKLEESVRGMVLRYGIRLWKLRILQAELKMNIRLAQDSEPTPFRVFMTYESGYHLDISLYREVTNQSTGQTIFQTYNIGKTGPLDGRALHDPYLTKDQLQYKRFTAQSNSTTYVYDLPEMFRRALLHSWKQYFELNKLKDQAIPKDNFICQELILDNFKQDENNSSSILSPGSISATSTPTITTISTPTIDSEHSPSTPTSSTPISLEATSLNSDEINKKLKQCGLVTRTRSPAENDCGIVAWRVHMKTPECPEGRTIIVIANDITYKIGSFGIDEDLLFQRASELARLERVPRIYVSANSGARIGLAEELKFLYHIAWNDAKDIDKGIRYLYLTPQDYARVSTLNCVRTEVVNEDGETRYKIVDIIGKENSLGVENLRGSGMIAGETSLAYNVIPTISLVTCRAVGIGAYLVRLGSRVIQVENSHIILTGAGALNKVLGREVYNSNNQLGGTQIMFNNGVTHDVVKDDFDGCLLILRWLSYMPKTMLHLPPTQPILHDPIDRPIDFIPTSTPYDPRHMIQGRQLASSQSNLGHLDSNISMAASFQSGFFDKDSFVEIMKGWAKTVVCGRARLGGIPMGVIAVETRTVEMEQPADPANFDSDARTIQQAGQVWFPDSAFKTAQAINDFKRENLPLMIFANWRGFSGGMKDMFDQIMKFGAYIVDALREYEQPVFSYIPPFGELRGGAWVVIDPTINLRYMEMYADQLSRGGVLEPEGTVEIKYRMKDLTRTIHRLDPICRDLMKEISSCTIGQTTVKEDLERQVAEREKFLLPVYQQAAVMFCDLHDTPGRMLEKGVIREILEWRTSREFFYWRLKRRLAENNIIKTMLLLEPTMNYQSASIYIQQWFNEDHQNDNTQWAQDKLVTEWFEQFQTSSSSSFHSRMMTLQRENARQDVQRLLQTYPDLLSDILTAVSGEQRSELNRILNSHATSQ</sequence>
<dbReference type="Proteomes" id="UP000663852">
    <property type="component" value="Unassembled WGS sequence"/>
</dbReference>
<dbReference type="PROSITE" id="PS50980">
    <property type="entry name" value="COA_CT_NTER"/>
    <property type="match status" value="1"/>
</dbReference>
<evidence type="ECO:0000256" key="14">
    <source>
        <dbReference type="PROSITE-ProRule" id="PRU00409"/>
    </source>
</evidence>
<feature type="region of interest" description="Disordered" evidence="15">
    <location>
        <begin position="1"/>
        <end position="38"/>
    </location>
</feature>
<evidence type="ECO:0000256" key="9">
    <source>
        <dbReference type="ARBA" id="ARBA00023160"/>
    </source>
</evidence>
<gene>
    <name evidence="22" type="ORF">EDS130_LOCUS11305</name>
    <name evidence="21" type="ORF">XAT740_LOCUS8</name>
</gene>
<dbReference type="Pfam" id="PF01039">
    <property type="entry name" value="Carboxyl_trans"/>
    <property type="match status" value="1"/>
</dbReference>
<dbReference type="InterPro" id="IPR049076">
    <property type="entry name" value="ACCA"/>
</dbReference>
<comment type="pathway">
    <text evidence="2">Lipid metabolism; malonyl-CoA biosynthesis; malonyl-CoA from acetyl-CoA: step 1/1.</text>
</comment>
<keyword evidence="9" id="KW-0275">Fatty acid biosynthesis</keyword>
<evidence type="ECO:0000256" key="4">
    <source>
        <dbReference type="ARBA" id="ARBA00022598"/>
    </source>
</evidence>
<keyword evidence="6" id="KW-0276">Fatty acid metabolism</keyword>
<dbReference type="Gene3D" id="3.90.226.10">
    <property type="entry name" value="2-enoyl-CoA Hydratase, Chain A, domain 1"/>
    <property type="match status" value="2"/>
</dbReference>
<evidence type="ECO:0000256" key="5">
    <source>
        <dbReference type="ARBA" id="ARBA00022741"/>
    </source>
</evidence>
<evidence type="ECO:0000259" key="18">
    <source>
        <dbReference type="PROSITE" id="PS50979"/>
    </source>
</evidence>
<dbReference type="SMART" id="SM00878">
    <property type="entry name" value="Biotin_carb_C"/>
    <property type="match status" value="1"/>
</dbReference>
<dbReference type="EMBL" id="CAJNOJ010000041">
    <property type="protein sequence ID" value="CAF0931263.1"/>
    <property type="molecule type" value="Genomic_DNA"/>
</dbReference>
<feature type="domain" description="Biotin carboxylation" evidence="18">
    <location>
        <begin position="130"/>
        <end position="630"/>
    </location>
</feature>
<evidence type="ECO:0000256" key="8">
    <source>
        <dbReference type="ARBA" id="ARBA00023098"/>
    </source>
</evidence>
<dbReference type="FunFam" id="3.90.226.10:FF:000010">
    <property type="entry name" value="acetyl-CoA carboxylase isoform X2"/>
    <property type="match status" value="1"/>
</dbReference>
<evidence type="ECO:0000259" key="16">
    <source>
        <dbReference type="PROSITE" id="PS50968"/>
    </source>
</evidence>
<evidence type="ECO:0000313" key="21">
    <source>
        <dbReference type="EMBL" id="CAF0743001.1"/>
    </source>
</evidence>
<evidence type="ECO:0000256" key="1">
    <source>
        <dbReference type="ARBA" id="ARBA00001953"/>
    </source>
</evidence>
<dbReference type="GO" id="GO:0005524">
    <property type="term" value="F:ATP binding"/>
    <property type="evidence" value="ECO:0007669"/>
    <property type="project" value="UniProtKB-UniRule"/>
</dbReference>
<evidence type="ECO:0000256" key="12">
    <source>
        <dbReference type="ARBA" id="ARBA00048065"/>
    </source>
</evidence>
<evidence type="ECO:0000259" key="19">
    <source>
        <dbReference type="PROSITE" id="PS50980"/>
    </source>
</evidence>
<dbReference type="PROSITE" id="PS50968">
    <property type="entry name" value="BIOTINYL_LIPOYL"/>
    <property type="match status" value="1"/>
</dbReference>
<comment type="caution">
    <text evidence="21">The sequence shown here is derived from an EMBL/GenBank/DDBJ whole genome shotgun (WGS) entry which is preliminary data.</text>
</comment>
<dbReference type="InterPro" id="IPR016185">
    <property type="entry name" value="PreATP-grasp_dom_sf"/>
</dbReference>
<keyword evidence="5 14" id="KW-0547">Nucleotide-binding</keyword>
<keyword evidence="23" id="KW-1185">Reference proteome</keyword>
<comment type="catalytic activity">
    <reaction evidence="13">
        <text>N(6)-biotinyl-L-lysyl-[protein] + hydrogencarbonate + ATP = N(6)-carboxybiotinyl-L-lysyl-[protein] + ADP + phosphate + H(+)</text>
        <dbReference type="Rhea" id="RHEA:13501"/>
        <dbReference type="Rhea" id="RHEA-COMP:10505"/>
        <dbReference type="Rhea" id="RHEA-COMP:10506"/>
        <dbReference type="ChEBI" id="CHEBI:15378"/>
        <dbReference type="ChEBI" id="CHEBI:17544"/>
        <dbReference type="ChEBI" id="CHEBI:30616"/>
        <dbReference type="ChEBI" id="CHEBI:43474"/>
        <dbReference type="ChEBI" id="CHEBI:83144"/>
        <dbReference type="ChEBI" id="CHEBI:83145"/>
        <dbReference type="ChEBI" id="CHEBI:456216"/>
        <dbReference type="EC" id="6.3.4.14"/>
    </reaction>
</comment>
<dbReference type="FunFam" id="3.90.1770.10:FF:000001">
    <property type="entry name" value="acetyl-CoA carboxylase 1"/>
    <property type="match status" value="1"/>
</dbReference>
<keyword evidence="11" id="KW-0511">Multifunctional enzyme</keyword>
<comment type="cofactor">
    <cofactor evidence="1">
        <name>biotin</name>
        <dbReference type="ChEBI" id="CHEBI:57586"/>
    </cofactor>
</comment>
<dbReference type="Pfam" id="PF00289">
    <property type="entry name" value="Biotin_carb_N"/>
    <property type="match status" value="1"/>
</dbReference>
<dbReference type="SUPFAM" id="SSF52440">
    <property type="entry name" value="PreATP-grasp domain"/>
    <property type="match status" value="1"/>
</dbReference>
<dbReference type="PROSITE" id="PS50975">
    <property type="entry name" value="ATP_GRASP"/>
    <property type="match status" value="1"/>
</dbReference>
<dbReference type="FunFam" id="2.40.50.100:FF:000005">
    <property type="entry name" value="Acetyl-CoA carboxylase 1"/>
    <property type="match status" value="1"/>
</dbReference>
<accession>A0A813NZW9</accession>